<dbReference type="Proteomes" id="UP000317318">
    <property type="component" value="Chromosome"/>
</dbReference>
<keyword evidence="2" id="KW-1185">Reference proteome</keyword>
<accession>A0A517QYM9</accession>
<dbReference type="KEGG" id="svp:Pan189_11220"/>
<gene>
    <name evidence="1" type="ORF">Pan189_11220</name>
</gene>
<name>A0A517QYM9_9PLAN</name>
<evidence type="ECO:0000313" key="1">
    <source>
        <dbReference type="EMBL" id="QDT36759.1"/>
    </source>
</evidence>
<protein>
    <submittedName>
        <fullName evidence="1">Uncharacterized protein</fullName>
    </submittedName>
</protein>
<sequence>MGVKPFSQCGSERKVTLHVGASAAREVSLNAEGTEAGKTGEAESSLTLMGTVVIIPPGASCSESSGGPASLKQVVVCGHQSAIYTMAKTA</sequence>
<evidence type="ECO:0000313" key="2">
    <source>
        <dbReference type="Proteomes" id="UP000317318"/>
    </source>
</evidence>
<reference evidence="1 2" key="1">
    <citation type="submission" date="2019-02" db="EMBL/GenBank/DDBJ databases">
        <title>Deep-cultivation of Planctomycetes and their phenomic and genomic characterization uncovers novel biology.</title>
        <authorList>
            <person name="Wiegand S."/>
            <person name="Jogler M."/>
            <person name="Boedeker C."/>
            <person name="Pinto D."/>
            <person name="Vollmers J."/>
            <person name="Rivas-Marin E."/>
            <person name="Kohn T."/>
            <person name="Peeters S.H."/>
            <person name="Heuer A."/>
            <person name="Rast P."/>
            <person name="Oberbeckmann S."/>
            <person name="Bunk B."/>
            <person name="Jeske O."/>
            <person name="Meyerdierks A."/>
            <person name="Storesund J.E."/>
            <person name="Kallscheuer N."/>
            <person name="Luecker S."/>
            <person name="Lage O.M."/>
            <person name="Pohl T."/>
            <person name="Merkel B.J."/>
            <person name="Hornburger P."/>
            <person name="Mueller R.-W."/>
            <person name="Bruemmer F."/>
            <person name="Labrenz M."/>
            <person name="Spormann A.M."/>
            <person name="Op den Camp H."/>
            <person name="Overmann J."/>
            <person name="Amann R."/>
            <person name="Jetten M.S.M."/>
            <person name="Mascher T."/>
            <person name="Medema M.H."/>
            <person name="Devos D.P."/>
            <person name="Kaster A.-K."/>
            <person name="Ovreas L."/>
            <person name="Rohde M."/>
            <person name="Galperin M.Y."/>
            <person name="Jogler C."/>
        </authorList>
    </citation>
    <scope>NUCLEOTIDE SEQUENCE [LARGE SCALE GENOMIC DNA]</scope>
    <source>
        <strain evidence="1 2">Pan189</strain>
    </source>
</reference>
<organism evidence="1 2">
    <name type="scientific">Stratiformator vulcanicus</name>
    <dbReference type="NCBI Taxonomy" id="2527980"/>
    <lineage>
        <taxon>Bacteria</taxon>
        <taxon>Pseudomonadati</taxon>
        <taxon>Planctomycetota</taxon>
        <taxon>Planctomycetia</taxon>
        <taxon>Planctomycetales</taxon>
        <taxon>Planctomycetaceae</taxon>
        <taxon>Stratiformator</taxon>
    </lineage>
</organism>
<dbReference type="EMBL" id="CP036268">
    <property type="protein sequence ID" value="QDT36759.1"/>
    <property type="molecule type" value="Genomic_DNA"/>
</dbReference>
<proteinExistence type="predicted"/>
<dbReference type="AlphaFoldDB" id="A0A517QYM9"/>